<sequence length="280" mass="31648">MKNVILLLFAASLLWGCRKENENVSADPTDENQVNAPLLSWWQPKAGVTFDWCLDDLKASDTFTAEVVDVDAFTTTAAQVAALHKQGKKVIAYLSVGTIEDDRPDANLLPAEVIGKIYDEWPHEKWLDIRKPEKLQPWLKSRINMILSKGFDAVEPDNIDSYDNDSGFDISLDDTKRYCDYLIALAHQNGLGIGQKNVPELADTYSKQFDWVLTEDAFADKFQDDLKSYISLNKPVVAVEYTDRTSQSSFSSTICPKAKSLGYFALLKRRSLEKWSFNCQ</sequence>
<dbReference type="InterPro" id="IPR017853">
    <property type="entry name" value="GH"/>
</dbReference>
<proteinExistence type="predicted"/>
<dbReference type="SUPFAM" id="SSF51445">
    <property type="entry name" value="(Trans)glycosidases"/>
    <property type="match status" value="1"/>
</dbReference>
<dbReference type="RefSeq" id="WP_142526365.1">
    <property type="nucleotide sequence ID" value="NZ_CBCSJO010000002.1"/>
</dbReference>
<dbReference type="GO" id="GO:0016787">
    <property type="term" value="F:hydrolase activity"/>
    <property type="evidence" value="ECO:0007669"/>
    <property type="project" value="UniProtKB-KW"/>
</dbReference>
<dbReference type="Pfam" id="PF03537">
    <property type="entry name" value="Glyco_hydro_114"/>
    <property type="match status" value="1"/>
</dbReference>
<dbReference type="InterPro" id="IPR004352">
    <property type="entry name" value="GH114_TIM-barrel"/>
</dbReference>
<keyword evidence="3" id="KW-1185">Reference proteome</keyword>
<evidence type="ECO:0000259" key="1">
    <source>
        <dbReference type="Pfam" id="PF03537"/>
    </source>
</evidence>
<keyword evidence="2" id="KW-0378">Hydrolase</keyword>
<dbReference type="PANTHER" id="PTHR35273">
    <property type="entry name" value="ALPHA-1,4 POLYGALACTOSAMINIDASE, PUTATIVE (AFU_ORTHOLOGUE AFUA_3G07890)-RELATED"/>
    <property type="match status" value="1"/>
</dbReference>
<dbReference type="PANTHER" id="PTHR35273:SF2">
    <property type="entry name" value="ALPHA-GALACTOSIDASE"/>
    <property type="match status" value="1"/>
</dbReference>
<reference evidence="2 3" key="1">
    <citation type="submission" date="2017-05" db="EMBL/GenBank/DDBJ databases">
        <authorList>
            <person name="Varghese N."/>
            <person name="Submissions S."/>
        </authorList>
    </citation>
    <scope>NUCLEOTIDE SEQUENCE [LARGE SCALE GENOMIC DNA]</scope>
    <source>
        <strain evidence="2 3">DSM 19036</strain>
    </source>
</reference>
<dbReference type="OrthoDB" id="10730at2"/>
<name>A0A521AJD1_9SPHI</name>
<organism evidence="2 3">
    <name type="scientific">Pedobacter westerhofensis</name>
    <dbReference type="NCBI Taxonomy" id="425512"/>
    <lineage>
        <taxon>Bacteria</taxon>
        <taxon>Pseudomonadati</taxon>
        <taxon>Bacteroidota</taxon>
        <taxon>Sphingobacteriia</taxon>
        <taxon>Sphingobacteriales</taxon>
        <taxon>Sphingobacteriaceae</taxon>
        <taxon>Pedobacter</taxon>
    </lineage>
</organism>
<dbReference type="AlphaFoldDB" id="A0A521AJD1"/>
<dbReference type="Gene3D" id="3.20.20.70">
    <property type="entry name" value="Aldolase class I"/>
    <property type="match status" value="1"/>
</dbReference>
<dbReference type="EMBL" id="FXTN01000001">
    <property type="protein sequence ID" value="SMO34944.1"/>
    <property type="molecule type" value="Genomic_DNA"/>
</dbReference>
<gene>
    <name evidence="2" type="ORF">SAMN06265348_101252</name>
</gene>
<accession>A0A521AJD1</accession>
<evidence type="ECO:0000313" key="2">
    <source>
        <dbReference type="EMBL" id="SMO34944.1"/>
    </source>
</evidence>
<protein>
    <submittedName>
        <fullName evidence="2">Glycoside-hydrolase family GH114</fullName>
    </submittedName>
</protein>
<evidence type="ECO:0000313" key="3">
    <source>
        <dbReference type="Proteomes" id="UP000320300"/>
    </source>
</evidence>
<dbReference type="InterPro" id="IPR013785">
    <property type="entry name" value="Aldolase_TIM"/>
</dbReference>
<dbReference type="Proteomes" id="UP000320300">
    <property type="component" value="Unassembled WGS sequence"/>
</dbReference>
<feature type="domain" description="Glycoside-hydrolase family GH114 TIM-barrel" evidence="1">
    <location>
        <begin position="49"/>
        <end position="275"/>
    </location>
</feature>